<dbReference type="EnsemblPlants" id="OMERI01G41000.1">
    <property type="protein sequence ID" value="OMERI01G41000.1"/>
    <property type="gene ID" value="OMERI01G41000"/>
</dbReference>
<proteinExistence type="predicted"/>
<protein>
    <submittedName>
        <fullName evidence="2">Uncharacterized protein</fullName>
    </submittedName>
</protein>
<feature type="compositionally biased region" description="Basic and acidic residues" evidence="1">
    <location>
        <begin position="62"/>
        <end position="74"/>
    </location>
</feature>
<dbReference type="HOGENOM" id="CLU_2562257_0_0_1"/>
<feature type="region of interest" description="Disordered" evidence="1">
    <location>
        <begin position="36"/>
        <end position="74"/>
    </location>
</feature>
<organism evidence="2">
    <name type="scientific">Oryza meridionalis</name>
    <dbReference type="NCBI Taxonomy" id="40149"/>
    <lineage>
        <taxon>Eukaryota</taxon>
        <taxon>Viridiplantae</taxon>
        <taxon>Streptophyta</taxon>
        <taxon>Embryophyta</taxon>
        <taxon>Tracheophyta</taxon>
        <taxon>Spermatophyta</taxon>
        <taxon>Magnoliopsida</taxon>
        <taxon>Liliopsida</taxon>
        <taxon>Poales</taxon>
        <taxon>Poaceae</taxon>
        <taxon>BOP clade</taxon>
        <taxon>Oryzoideae</taxon>
        <taxon>Oryzeae</taxon>
        <taxon>Oryzinae</taxon>
        <taxon>Oryza</taxon>
    </lineage>
</organism>
<dbReference type="Gramene" id="OMERI01G41000.1">
    <property type="protein sequence ID" value="OMERI01G41000.1"/>
    <property type="gene ID" value="OMERI01G41000"/>
</dbReference>
<evidence type="ECO:0000256" key="1">
    <source>
        <dbReference type="SAM" id="MobiDB-lite"/>
    </source>
</evidence>
<sequence>MGQQLAAKQKGSFHAWSQIQYLLLPAPPAKLDQWSKGSEWLERESSAPHSKSQDGVQCADGEEWRRSEQMSRTEKAEELAFLVAFTLKKLKNY</sequence>
<keyword evidence="3" id="KW-1185">Reference proteome</keyword>
<dbReference type="AlphaFoldDB" id="A0A0E0CD28"/>
<reference evidence="2" key="2">
    <citation type="submission" date="2018-05" db="EMBL/GenBank/DDBJ databases">
        <title>OmerRS3 (Oryza meridionalis Reference Sequence Version 3).</title>
        <authorList>
            <person name="Zhang J."/>
            <person name="Kudrna D."/>
            <person name="Lee S."/>
            <person name="Talag J."/>
            <person name="Welchert J."/>
            <person name="Wing R.A."/>
        </authorList>
    </citation>
    <scope>NUCLEOTIDE SEQUENCE [LARGE SCALE GENOMIC DNA]</scope>
    <source>
        <strain evidence="2">cv. OR44</strain>
    </source>
</reference>
<evidence type="ECO:0000313" key="2">
    <source>
        <dbReference type="EnsemblPlants" id="OMERI01G41000.1"/>
    </source>
</evidence>
<evidence type="ECO:0000313" key="3">
    <source>
        <dbReference type="Proteomes" id="UP000008021"/>
    </source>
</evidence>
<accession>A0A0E0CD28</accession>
<name>A0A0E0CD28_9ORYZ</name>
<reference evidence="2" key="1">
    <citation type="submission" date="2015-04" db="UniProtKB">
        <authorList>
            <consortium name="EnsemblPlants"/>
        </authorList>
    </citation>
    <scope>IDENTIFICATION</scope>
</reference>
<dbReference type="Proteomes" id="UP000008021">
    <property type="component" value="Chromosome 1"/>
</dbReference>